<organism evidence="5 6">
    <name type="scientific">Heracleum sosnowskyi</name>
    <dbReference type="NCBI Taxonomy" id="360622"/>
    <lineage>
        <taxon>Eukaryota</taxon>
        <taxon>Viridiplantae</taxon>
        <taxon>Streptophyta</taxon>
        <taxon>Embryophyta</taxon>
        <taxon>Tracheophyta</taxon>
        <taxon>Spermatophyta</taxon>
        <taxon>Magnoliopsida</taxon>
        <taxon>eudicotyledons</taxon>
        <taxon>Gunneridae</taxon>
        <taxon>Pentapetalae</taxon>
        <taxon>asterids</taxon>
        <taxon>campanulids</taxon>
        <taxon>Apiales</taxon>
        <taxon>Apiaceae</taxon>
        <taxon>Apioideae</taxon>
        <taxon>apioid superclade</taxon>
        <taxon>Tordylieae</taxon>
        <taxon>Tordyliinae</taxon>
        <taxon>Heracleum</taxon>
    </lineage>
</organism>
<evidence type="ECO:0000256" key="4">
    <source>
        <dbReference type="SAM" id="Phobius"/>
    </source>
</evidence>
<keyword evidence="4" id="KW-0812">Transmembrane</keyword>
<keyword evidence="3" id="KW-0175">Coiled coil</keyword>
<dbReference type="EMBL" id="JAUIZM010000001">
    <property type="protein sequence ID" value="KAK1402652.1"/>
    <property type="molecule type" value="Genomic_DNA"/>
</dbReference>
<reference evidence="5" key="2">
    <citation type="submission" date="2023-05" db="EMBL/GenBank/DDBJ databases">
        <authorList>
            <person name="Schelkunov M.I."/>
        </authorList>
    </citation>
    <scope>NUCLEOTIDE SEQUENCE</scope>
    <source>
        <strain evidence="5">Hsosn_3</strain>
        <tissue evidence="5">Leaf</tissue>
    </source>
</reference>
<keyword evidence="1" id="KW-0479">Metal-binding</keyword>
<dbReference type="Proteomes" id="UP001237642">
    <property type="component" value="Unassembled WGS sequence"/>
</dbReference>
<proteinExistence type="predicted"/>
<sequence>MFNVIRDEWGYIFIFFGSILTLKVMPMLRQNCVRIMKSPRPNFLSKPLLNQTRNKVFFRSVAHVDIDLYVFIWRKLMGQALQFNWLFEKGAIILHKDETFSVDFDKVEGAVESLSRKLLTIQAMGDKNVADELLMKYCGMTQPLKLALQKLEMVQISEAKKTAQNQKEKIDEREAQLQEAEDILNEVREELGDVQAKFGRVTRNDAQHLDKHENVTSVVAFEAYRPYISQNEYKVEFFWKSLTGKKKGETYLESRIKFLGLVYCKSFVLYLFAWNEFSSNTIQSYMKLPRSDAEMDAQSGSAIVAPTNLAVLAGHGR</sequence>
<evidence type="ECO:0000313" key="6">
    <source>
        <dbReference type="Proteomes" id="UP001237642"/>
    </source>
</evidence>
<evidence type="ECO:0000256" key="1">
    <source>
        <dbReference type="ARBA" id="ARBA00022723"/>
    </source>
</evidence>
<dbReference type="PANTHER" id="PTHR23422:SF9">
    <property type="entry name" value="ZN-DEPENDENT HYDROLASE"/>
    <property type="match status" value="1"/>
</dbReference>
<name>A0AAD8JE16_9APIA</name>
<dbReference type="GO" id="GO:0046872">
    <property type="term" value="F:metal ion binding"/>
    <property type="evidence" value="ECO:0007669"/>
    <property type="project" value="UniProtKB-KW"/>
</dbReference>
<comment type="caution">
    <text evidence="5">The sequence shown here is derived from an EMBL/GenBank/DDBJ whole genome shotgun (WGS) entry which is preliminary data.</text>
</comment>
<keyword evidence="4" id="KW-1133">Transmembrane helix</keyword>
<keyword evidence="2" id="KW-0378">Hydrolase</keyword>
<dbReference type="GO" id="GO:0008239">
    <property type="term" value="F:dipeptidyl-peptidase activity"/>
    <property type="evidence" value="ECO:0007669"/>
    <property type="project" value="TreeGrafter"/>
</dbReference>
<feature type="transmembrane region" description="Helical" evidence="4">
    <location>
        <begin position="12"/>
        <end position="28"/>
    </location>
</feature>
<dbReference type="GO" id="GO:0005737">
    <property type="term" value="C:cytoplasm"/>
    <property type="evidence" value="ECO:0007669"/>
    <property type="project" value="TreeGrafter"/>
</dbReference>
<evidence type="ECO:0000256" key="3">
    <source>
        <dbReference type="SAM" id="Coils"/>
    </source>
</evidence>
<protein>
    <submittedName>
        <fullName evidence="5">Uncharacterized protein</fullName>
    </submittedName>
</protein>
<gene>
    <name evidence="5" type="ORF">POM88_002257</name>
</gene>
<dbReference type="PANTHER" id="PTHR23422">
    <property type="entry name" value="DIPEPTIDYL PEPTIDASE III-RELATED"/>
    <property type="match status" value="1"/>
</dbReference>
<accession>A0AAD8JE16</accession>
<keyword evidence="4" id="KW-0472">Membrane</keyword>
<keyword evidence="6" id="KW-1185">Reference proteome</keyword>
<evidence type="ECO:0000313" key="5">
    <source>
        <dbReference type="EMBL" id="KAK1402652.1"/>
    </source>
</evidence>
<dbReference type="AlphaFoldDB" id="A0AAD8JE16"/>
<feature type="coiled-coil region" evidence="3">
    <location>
        <begin position="153"/>
        <end position="197"/>
    </location>
</feature>
<dbReference type="InterPro" id="IPR039461">
    <property type="entry name" value="Peptidase_M49"/>
</dbReference>
<evidence type="ECO:0000256" key="2">
    <source>
        <dbReference type="ARBA" id="ARBA00022801"/>
    </source>
</evidence>
<reference evidence="5" key="1">
    <citation type="submission" date="2023-02" db="EMBL/GenBank/DDBJ databases">
        <title>Genome of toxic invasive species Heracleum sosnowskyi carries increased number of genes despite the absence of recent whole-genome duplications.</title>
        <authorList>
            <person name="Schelkunov M."/>
            <person name="Shtratnikova V."/>
            <person name="Makarenko M."/>
            <person name="Klepikova A."/>
            <person name="Omelchenko D."/>
            <person name="Novikova G."/>
            <person name="Obukhova E."/>
            <person name="Bogdanov V."/>
            <person name="Penin A."/>
            <person name="Logacheva M."/>
        </authorList>
    </citation>
    <scope>NUCLEOTIDE SEQUENCE</scope>
    <source>
        <strain evidence="5">Hsosn_3</strain>
        <tissue evidence="5">Leaf</tissue>
    </source>
</reference>